<dbReference type="GO" id="GO:0055028">
    <property type="term" value="C:cortical microtubule"/>
    <property type="evidence" value="ECO:0007669"/>
    <property type="project" value="TreeGrafter"/>
</dbReference>
<dbReference type="PANTHER" id="PTHR31949:SF6">
    <property type="entry name" value="DUF4005 DOMAIN-CONTAINING PROTEIN"/>
    <property type="match status" value="1"/>
</dbReference>
<dbReference type="PANTHER" id="PTHR31949">
    <property type="entry name" value="GASTRIC MUCIN-LIKE PROTEIN"/>
    <property type="match status" value="1"/>
</dbReference>
<feature type="compositionally biased region" description="Basic and acidic residues" evidence="1">
    <location>
        <begin position="216"/>
        <end position="231"/>
    </location>
</feature>
<feature type="compositionally biased region" description="Polar residues" evidence="1">
    <location>
        <begin position="375"/>
        <end position="385"/>
    </location>
</feature>
<proteinExistence type="predicted"/>
<dbReference type="OMA" id="AGANNHA"/>
<organism evidence="2 3">
    <name type="scientific">Kalanchoe fedtschenkoi</name>
    <name type="common">Lavender scallops</name>
    <name type="synonym">South American air plant</name>
    <dbReference type="NCBI Taxonomy" id="63787"/>
    <lineage>
        <taxon>Eukaryota</taxon>
        <taxon>Viridiplantae</taxon>
        <taxon>Streptophyta</taxon>
        <taxon>Embryophyta</taxon>
        <taxon>Tracheophyta</taxon>
        <taxon>Spermatophyta</taxon>
        <taxon>Magnoliopsida</taxon>
        <taxon>eudicotyledons</taxon>
        <taxon>Gunneridae</taxon>
        <taxon>Pentapetalae</taxon>
        <taxon>Saxifragales</taxon>
        <taxon>Crassulaceae</taxon>
        <taxon>Kalanchoe</taxon>
    </lineage>
</organism>
<dbReference type="Proteomes" id="UP000594263">
    <property type="component" value="Unplaced"/>
</dbReference>
<dbReference type="EnsemblPlants" id="Kaladp0048s0693.1.v1.1">
    <property type="protein sequence ID" value="Kaladp0048s0693.1.v1.1"/>
    <property type="gene ID" value="Kaladp0048s0693.v1.1"/>
</dbReference>
<feature type="compositionally biased region" description="Low complexity" evidence="1">
    <location>
        <begin position="188"/>
        <end position="210"/>
    </location>
</feature>
<evidence type="ECO:0000256" key="1">
    <source>
        <dbReference type="SAM" id="MobiDB-lite"/>
    </source>
</evidence>
<feature type="region of interest" description="Disordered" evidence="1">
    <location>
        <begin position="366"/>
        <end position="385"/>
    </location>
</feature>
<evidence type="ECO:0000313" key="2">
    <source>
        <dbReference type="EnsemblPlants" id="Kaladp0048s0693.1.v1.1"/>
    </source>
</evidence>
<name>A0A7N0TZE1_KALFE</name>
<accession>A0A7N0TZE1</accession>
<protein>
    <submittedName>
        <fullName evidence="2">Uncharacterized protein</fullName>
    </submittedName>
</protein>
<feature type="region of interest" description="Disordered" evidence="1">
    <location>
        <begin position="137"/>
        <end position="318"/>
    </location>
</feature>
<dbReference type="AlphaFoldDB" id="A0A7N0TZE1"/>
<feature type="region of interest" description="Disordered" evidence="1">
    <location>
        <begin position="1"/>
        <end position="26"/>
    </location>
</feature>
<feature type="compositionally biased region" description="Polar residues" evidence="1">
    <location>
        <begin position="264"/>
        <end position="275"/>
    </location>
</feature>
<dbReference type="Gramene" id="Kaladp0048s0693.1.v1.1">
    <property type="protein sequence ID" value="Kaladp0048s0693.1.v1.1"/>
    <property type="gene ID" value="Kaladp0048s0693.v1.1"/>
</dbReference>
<reference evidence="2" key="1">
    <citation type="submission" date="2021-01" db="UniProtKB">
        <authorList>
            <consortium name="EnsemblPlants"/>
        </authorList>
    </citation>
    <scope>IDENTIFICATION</scope>
</reference>
<sequence>MKGVVGGMNSSRRAFGPPQGPNPRDEDLVLFRELQKRQKDRIASLLSPVSDEFEPIITAGANNHAALFLIPSNKKTSWGLESLSGVEKNDYDWLKTPPATPLFPSLEMEAASAPEMAVQKELPVTQPLSRARMKMVQEVNPKPKTPSTNRPKPSPAPLIASTVTNKPFTIHPDPFLTSNLSRPDPRSRAQPASSSRPKSRGSVSPSPVGRQTIRGVSDDHTAATFKTEKRSLSSTRGRAVEVTPPSVNAADPRRPLSTTRSSRVGASSSGTNETTPLRAGESRRQSCSPSVSRGRGTAERMREGNAGGGRTTTQSPFFGSKMVDKVMSARKTGGVDAAAERAGAAGGGGRLGKVVARMAVKPTLETKGGVRRSCRTATVAPTSSK</sequence>
<dbReference type="GO" id="GO:0043622">
    <property type="term" value="P:cortical microtubule organization"/>
    <property type="evidence" value="ECO:0007669"/>
    <property type="project" value="TreeGrafter"/>
</dbReference>
<evidence type="ECO:0000313" key="3">
    <source>
        <dbReference type="Proteomes" id="UP000594263"/>
    </source>
</evidence>
<keyword evidence="3" id="KW-1185">Reference proteome</keyword>